<dbReference type="InterPro" id="IPR021643">
    <property type="entry name" value="Mediator_Med13_N"/>
</dbReference>
<dbReference type="GO" id="GO:0045944">
    <property type="term" value="P:positive regulation of transcription by RNA polymerase II"/>
    <property type="evidence" value="ECO:0007669"/>
    <property type="project" value="TreeGrafter"/>
</dbReference>
<keyword evidence="17" id="KW-1185">Reference proteome</keyword>
<dbReference type="PANTHER" id="PTHR48249">
    <property type="entry name" value="MEDIATOR OF RNA POLYMERASE II TRANSCRIPTION SUBUNIT 13"/>
    <property type="match status" value="1"/>
</dbReference>
<evidence type="ECO:0000256" key="2">
    <source>
        <dbReference type="ARBA" id="ARBA00009354"/>
    </source>
</evidence>
<gene>
    <name evidence="16" type="ORF">BGHDH14_bgh02093</name>
</gene>
<keyword evidence="5 11" id="KW-0805">Transcription regulation</keyword>
<dbReference type="InterPro" id="IPR009401">
    <property type="entry name" value="Med13_C"/>
</dbReference>
<feature type="region of interest" description="Disordered" evidence="12">
    <location>
        <begin position="780"/>
        <end position="808"/>
    </location>
</feature>
<keyword evidence="6 11" id="KW-0010">Activator</keyword>
<dbReference type="Proteomes" id="UP000015441">
    <property type="component" value="Unassembled WGS sequence"/>
</dbReference>
<dbReference type="InParanoid" id="N1JK26"/>
<comment type="function">
    <text evidence="9 11">Component of the SRB8-11 complex. The SRB8-11 complex is a regulatory module of the Mediator complex which is itself involved in regulation of basal and activated RNA polymerase II-dependent transcription. The SRB8-11 complex may be involved in the transcriptional repression of a subset of genes regulated by Mediator. It may inhibit the association of the Mediator complex with RNA polymerase II to form the holoenzyme complex.</text>
</comment>
<evidence type="ECO:0000313" key="16">
    <source>
        <dbReference type="EMBL" id="CCU82637.1"/>
    </source>
</evidence>
<sequence length="1506" mass="168769">MEPGEYLTNVISHLTELSQNNLTSISYEYFVPLFPVSNILKIKLQNLELLWRKTGKLVYYDHVRVQIWVFLSSPSTQECELQYSDSSTSSSTQNLDEIGEFGHLHKKSGTYEPATLAMNASMSSINSPINSLSSTSLESPSKNLQASSSRTSLASLTIHSPRKILSRISETKGTEVNSDNVSREEIHQYFISAVLESMMYFLCRDGGFIPFNSRTLISTIRQPIPCLENSNMVEFTTLDISLTSMGTIMLKAHFNVAQRLRGIKNLLKDSNEPDQLQSGDHLWLAPCGNSAKYYGTLACDNVETFGLVLDGKRHILDTISKNIVKVWQVRFLEWLKYRGMDSIAIESGGWVLIQILTGHSPYANIELEKIPILVDSGAVPWPLILCFRNLTQDKTGNLNKSLDAVQCYDPIKFAEEWYSSQERVKIVNQRQKERHGAEVSSKERTNPELPTSRYHKKSMEAVRKESSTGNIYPTPPDALLPPTVITPSLEETECTPENANSCAPIEPDDVGPNINNETHFSSESWVSASKKDQNPSINFSENFSENDIIFTDHGGDMFGTDITDADFNFFDEPDIEIEHTNKQTPISNFQATIKEMGETQTSENAVAEDRQLTISDKNTVQAVIYNEAQENINSDKSESLQEKPLNLLVATASQISQSQPSTSANLQHVNARSPFSKEIIFNRLKIEQLPIRSESLRRLSIFDRIDFEPSILSINKKYGPSGRYNIIPEVRKPSILEPSSLPRLDVLARKKNIRVEHKHIETDQDPWVKFYKEITNASVSQETKDNSTDLDHRATTPEEDGSISNTEPEIFFGTSKKRKWEETEGDTISPSENIIRGYAQAASPQSINDPTVFLFEPYQVGWPHESHFILPEPTARSDELTDIELIETTQILADQALSGRFQLPGVPKHDFFPDFQNRISVKKKLHCITAAAQKIFCNATICTLRDFLDVQGIPISNQVLRLPPRPNTNQKGFPGTNVRSNDLFPIDSPHLEVRRADAGISVLPSAIGFWEIFGLGPFSGVKNVRAVCVHPNFDGLAASSNTLLDRMRGFYESARFGSHDRIISPDIDNGLIPFTIKTSQPNYSRLSALKEMTENLSRTLSRLTIQNINLVVYFVYPPNDGDLLVQICAAFHHLFSMYRKSLIESKVAPVNEIVLQLIPLDFIASPTSLAVPRPSEYFGLALEVYDRCINFESSTMPAITLEPPLLKSIDFKLTSNPSPSLLHENSCLHIAYAKSIDNRWITAAWIDNRGIQQMTASYCLGRKNKTITTTFAEVANEIWETTLDFISDQKIQWRLIIARVGIMDLSETEFWTGLAAAETNAKISLTLVTVKTNVSLEIIPSCISLLSNEAMGIKKSAPIFKIQGSQSSCGIPENTTTTVDAASEPDLNARLIDLTDQTWGAVLSHRVNNSNSLEELNLALVSGYLFKRGGTNPEDPPVPMEVNVIFSEVNGNPRTFHENLLKEILGYYRCLGTLARVRRVVDVNKDIRPWHIAAVEKAVEALYMLM</sequence>
<evidence type="ECO:0000256" key="12">
    <source>
        <dbReference type="SAM" id="MobiDB-lite"/>
    </source>
</evidence>
<dbReference type="InterPro" id="IPR051139">
    <property type="entry name" value="Mediator_complx_sub13"/>
</dbReference>
<keyword evidence="8 11" id="KW-0539">Nucleus</keyword>
<keyword evidence="7 11" id="KW-0804">Transcription</keyword>
<comment type="subcellular location">
    <subcellularLocation>
        <location evidence="1 11">Nucleus</location>
    </subcellularLocation>
</comment>
<feature type="domain" description="Mediator complex subunit Med13 N-terminal" evidence="14">
    <location>
        <begin position="20"/>
        <end position="388"/>
    </location>
</feature>
<evidence type="ECO:0000256" key="11">
    <source>
        <dbReference type="RuleBase" id="RU364134"/>
    </source>
</evidence>
<evidence type="ECO:0000256" key="3">
    <source>
        <dbReference type="ARBA" id="ARBA00019618"/>
    </source>
</evidence>
<dbReference type="STRING" id="546991.N1JK26"/>
<dbReference type="GO" id="GO:0016592">
    <property type="term" value="C:mediator complex"/>
    <property type="evidence" value="ECO:0007669"/>
    <property type="project" value="InterPro"/>
</dbReference>
<dbReference type="GO" id="GO:0003713">
    <property type="term" value="F:transcription coactivator activity"/>
    <property type="evidence" value="ECO:0007669"/>
    <property type="project" value="TreeGrafter"/>
</dbReference>
<feature type="compositionally biased region" description="Basic and acidic residues" evidence="12">
    <location>
        <begin position="782"/>
        <end position="796"/>
    </location>
</feature>
<dbReference type="OrthoDB" id="103819at2759"/>
<feature type="compositionally biased region" description="Basic and acidic residues" evidence="12">
    <location>
        <begin position="429"/>
        <end position="446"/>
    </location>
</feature>
<keyword evidence="4 11" id="KW-0678">Repressor</keyword>
<evidence type="ECO:0000259" key="15">
    <source>
        <dbReference type="Pfam" id="PF18296"/>
    </source>
</evidence>
<evidence type="ECO:0000256" key="9">
    <source>
        <dbReference type="ARBA" id="ARBA00025661"/>
    </source>
</evidence>
<name>N1JK26_BLUG1</name>
<organism evidence="16 17">
    <name type="scientific">Blumeria graminis f. sp. hordei (strain DH14)</name>
    <name type="common">Barley powdery mildew</name>
    <name type="synonym">Oidium monilioides f. sp. hordei</name>
    <dbReference type="NCBI Taxonomy" id="546991"/>
    <lineage>
        <taxon>Eukaryota</taxon>
        <taxon>Fungi</taxon>
        <taxon>Dikarya</taxon>
        <taxon>Ascomycota</taxon>
        <taxon>Pezizomycotina</taxon>
        <taxon>Leotiomycetes</taxon>
        <taxon>Erysiphales</taxon>
        <taxon>Erysiphaceae</taxon>
        <taxon>Blumeria</taxon>
        <taxon>Blumeria hordei</taxon>
    </lineage>
</organism>
<proteinExistence type="inferred from homology"/>
<feature type="region of interest" description="Disordered" evidence="12">
    <location>
        <begin position="429"/>
        <end position="450"/>
    </location>
</feature>
<evidence type="ECO:0000256" key="8">
    <source>
        <dbReference type="ARBA" id="ARBA00023242"/>
    </source>
</evidence>
<evidence type="ECO:0000256" key="10">
    <source>
        <dbReference type="ARBA" id="ARBA00032008"/>
    </source>
</evidence>
<evidence type="ECO:0000259" key="14">
    <source>
        <dbReference type="Pfam" id="PF11597"/>
    </source>
</evidence>
<evidence type="ECO:0000256" key="6">
    <source>
        <dbReference type="ARBA" id="ARBA00023159"/>
    </source>
</evidence>
<evidence type="ECO:0000256" key="1">
    <source>
        <dbReference type="ARBA" id="ARBA00004123"/>
    </source>
</evidence>
<dbReference type="EMBL" id="CAUH01006718">
    <property type="protein sequence ID" value="CCU82637.1"/>
    <property type="molecule type" value="Genomic_DNA"/>
</dbReference>
<accession>N1JK26</accession>
<dbReference type="Pfam" id="PF06333">
    <property type="entry name" value="Med13_C"/>
    <property type="match status" value="1"/>
</dbReference>
<comment type="subunit">
    <text evidence="11">Component of the SRB8-11 complex, which itself associates with the Mediator complex.</text>
</comment>
<dbReference type="eggNOG" id="ENOG502QQJC">
    <property type="taxonomic scope" value="Eukaryota"/>
</dbReference>
<evidence type="ECO:0000256" key="4">
    <source>
        <dbReference type="ARBA" id="ARBA00022491"/>
    </source>
</evidence>
<evidence type="ECO:0000256" key="7">
    <source>
        <dbReference type="ARBA" id="ARBA00023163"/>
    </source>
</evidence>
<comment type="similarity">
    <text evidence="2 11">Belongs to the Mediator complex subunit 13 family.</text>
</comment>
<evidence type="ECO:0000259" key="13">
    <source>
        <dbReference type="Pfam" id="PF06333"/>
    </source>
</evidence>
<evidence type="ECO:0000256" key="5">
    <source>
        <dbReference type="ARBA" id="ARBA00023015"/>
    </source>
</evidence>
<dbReference type="Pfam" id="PF11597">
    <property type="entry name" value="Med13_N"/>
    <property type="match status" value="1"/>
</dbReference>
<feature type="domain" description="MID" evidence="15">
    <location>
        <begin position="1022"/>
        <end position="1188"/>
    </location>
</feature>
<evidence type="ECO:0000313" key="17">
    <source>
        <dbReference type="Proteomes" id="UP000015441"/>
    </source>
</evidence>
<dbReference type="InterPro" id="IPR041285">
    <property type="entry name" value="MID_MedPIWI"/>
</dbReference>
<dbReference type="PANTHER" id="PTHR48249:SF3">
    <property type="entry name" value="MEDIATOR OF RNA POLYMERASE II TRANSCRIPTION SUBUNIT 13"/>
    <property type="match status" value="1"/>
</dbReference>
<feature type="domain" description="Mediator complex subunit Med13 C-terminal" evidence="13">
    <location>
        <begin position="1196"/>
        <end position="1495"/>
    </location>
</feature>
<reference evidence="16 17" key="1">
    <citation type="journal article" date="2010" name="Science">
        <title>Genome expansion and gene loss in powdery mildew fungi reveal tradeoffs in extreme parasitism.</title>
        <authorList>
            <person name="Spanu P.D."/>
            <person name="Abbott J.C."/>
            <person name="Amselem J."/>
            <person name="Burgis T.A."/>
            <person name="Soanes D.M."/>
            <person name="Stueber K."/>
            <person name="Ver Loren van Themaat E."/>
            <person name="Brown J.K.M."/>
            <person name="Butcher S.A."/>
            <person name="Gurr S.J."/>
            <person name="Lebrun M.-H."/>
            <person name="Ridout C.J."/>
            <person name="Schulze-Lefert P."/>
            <person name="Talbot N.J."/>
            <person name="Ahmadinejad N."/>
            <person name="Ametz C."/>
            <person name="Barton G.R."/>
            <person name="Benjdia M."/>
            <person name="Bidzinski P."/>
            <person name="Bindschedler L.V."/>
            <person name="Both M."/>
            <person name="Brewer M.T."/>
            <person name="Cadle-Davidson L."/>
            <person name="Cadle-Davidson M.M."/>
            <person name="Collemare J."/>
            <person name="Cramer R."/>
            <person name="Frenkel O."/>
            <person name="Godfrey D."/>
            <person name="Harriman J."/>
            <person name="Hoede C."/>
            <person name="King B.C."/>
            <person name="Klages S."/>
            <person name="Kleemann J."/>
            <person name="Knoll D."/>
            <person name="Koti P.S."/>
            <person name="Kreplak J."/>
            <person name="Lopez-Ruiz F.J."/>
            <person name="Lu X."/>
            <person name="Maekawa T."/>
            <person name="Mahanil S."/>
            <person name="Micali C."/>
            <person name="Milgroom M.G."/>
            <person name="Montana G."/>
            <person name="Noir S."/>
            <person name="O'Connell R.J."/>
            <person name="Oberhaensli S."/>
            <person name="Parlange F."/>
            <person name="Pedersen C."/>
            <person name="Quesneville H."/>
            <person name="Reinhardt R."/>
            <person name="Rott M."/>
            <person name="Sacristan S."/>
            <person name="Schmidt S.M."/>
            <person name="Schoen M."/>
            <person name="Skamnioti P."/>
            <person name="Sommer H."/>
            <person name="Stephens A."/>
            <person name="Takahara H."/>
            <person name="Thordal-Christensen H."/>
            <person name="Vigouroux M."/>
            <person name="Wessling R."/>
            <person name="Wicker T."/>
            <person name="Panstruga R."/>
        </authorList>
    </citation>
    <scope>NUCLEOTIDE SEQUENCE [LARGE SCALE GENOMIC DNA]</scope>
    <source>
        <strain evidence="16">DH14</strain>
    </source>
</reference>
<dbReference type="HOGENOM" id="CLU_002210_0_0_1"/>
<dbReference type="Pfam" id="PF18296">
    <property type="entry name" value="MID_MedPIWI"/>
    <property type="match status" value="1"/>
</dbReference>
<protein>
    <recommendedName>
        <fullName evidence="3 11">Mediator of RNA polymerase II transcription subunit 13</fullName>
    </recommendedName>
    <alternativeName>
        <fullName evidence="10 11">Mediator complex subunit 13</fullName>
    </alternativeName>
</protein>
<comment type="caution">
    <text evidence="16">The sequence shown here is derived from an EMBL/GenBank/DDBJ whole genome shotgun (WGS) entry which is preliminary data.</text>
</comment>